<dbReference type="InterPro" id="IPR008974">
    <property type="entry name" value="TRAF-like"/>
</dbReference>
<evidence type="ECO:0000313" key="4">
    <source>
        <dbReference type="Proteomes" id="UP000078046"/>
    </source>
</evidence>
<dbReference type="InterPro" id="IPR002083">
    <property type="entry name" value="MATH/TRAF_dom"/>
</dbReference>
<dbReference type="EMBL" id="LWCA01001014">
    <property type="protein sequence ID" value="OAF66169.1"/>
    <property type="molecule type" value="Genomic_DNA"/>
</dbReference>
<dbReference type="OrthoDB" id="1510855at2759"/>
<dbReference type="PANTHER" id="PTHR46162">
    <property type="entry name" value="TRAF-LIKE FAMILY PROTEIN"/>
    <property type="match status" value="1"/>
</dbReference>
<accession>A0A177AW12</accession>
<feature type="non-terminal residue" evidence="3">
    <location>
        <position position="681"/>
    </location>
</feature>
<dbReference type="AlphaFoldDB" id="A0A177AW12"/>
<reference evidence="3 4" key="1">
    <citation type="submission" date="2016-04" db="EMBL/GenBank/DDBJ databases">
        <title>The genome of Intoshia linei affirms orthonectids as highly simplified spiralians.</title>
        <authorList>
            <person name="Mikhailov K.V."/>
            <person name="Slusarev G.S."/>
            <person name="Nikitin M.A."/>
            <person name="Logacheva M.D."/>
            <person name="Penin A."/>
            <person name="Aleoshin V."/>
            <person name="Panchin Y.V."/>
        </authorList>
    </citation>
    <scope>NUCLEOTIDE SEQUENCE [LARGE SCALE GENOMIC DNA]</scope>
    <source>
        <strain evidence="3">Intl2013</strain>
        <tissue evidence="3">Whole animal</tissue>
    </source>
</reference>
<proteinExistence type="predicted"/>
<sequence length="681" mass="78191">MDELNMRTKKKATKSNILLHKLLHLPENDHVSFTFVVSDLNLLCFNSEYVGNTFEHGGHYWTLIVKRTTADHVGFYLKWVYNDFSSKNDLLVEIKFHIILENRLSDADSCHLMSTQTFSTEKTIVGRSRLVENEKLFDPSNGYFDLEYRHCIVTINMGKVKTYFRTDLDTQQEYYTKKNDSGYYFESNEFSLSQHRWKLRYYPHHKRSNSPSIYLYNASYNQSDFFGTRLIFDIFINEWKSGVLNYTFRITGGSKKLCYGKSLETESLTNFTRKIRVGISILSISIISFPKFSIISKSIILPKDDTLNSSTVSSANRSTFSINCTTEGYIRSSYNQSNKSIKKNLIGGINHFKSSYTVDPFDKKNDKHSNAFIQDPNGNAWSIFVSKNATFSIIMKHEYIQKNLPTSSSVLIASFALLANDGDHVDVSMSDEPVVLYTDSQYENNYPFLISFPITLAEVEKSGYIDKENNISVSFEIISQQRMQIQIFKQNGIFDFMNKQLSRLKEEVLNSKDRMNTMKDLNSSYLSICPDQSINSEFSPDRSFIHSPTPNDTSFISLSFNSLQEKNRETMPTQFKLSPVIFLATFLDSLETAFNSKALKKQKCTQPVISRNLIIQKSDVAESPLLNSTDSALACESDCSKINESDISIYSNPHSLENLSNYKFDFEYSLNIVNIIKDILI</sequence>
<dbReference type="CDD" id="cd00121">
    <property type="entry name" value="MATH"/>
    <property type="match status" value="1"/>
</dbReference>
<comment type="caution">
    <text evidence="3">The sequence shown here is derived from an EMBL/GenBank/DDBJ whole genome shotgun (WGS) entry which is preliminary data.</text>
</comment>
<feature type="coiled-coil region" evidence="1">
    <location>
        <begin position="494"/>
        <end position="521"/>
    </location>
</feature>
<gene>
    <name evidence="3" type="ORF">A3Q56_06115</name>
</gene>
<dbReference type="PROSITE" id="PS50144">
    <property type="entry name" value="MATH"/>
    <property type="match status" value="1"/>
</dbReference>
<dbReference type="Proteomes" id="UP000078046">
    <property type="component" value="Unassembled WGS sequence"/>
</dbReference>
<feature type="domain" description="MATH" evidence="2">
    <location>
        <begin position="30"/>
        <end position="155"/>
    </location>
</feature>
<evidence type="ECO:0000256" key="1">
    <source>
        <dbReference type="SAM" id="Coils"/>
    </source>
</evidence>
<dbReference type="SUPFAM" id="SSF49599">
    <property type="entry name" value="TRAF domain-like"/>
    <property type="match status" value="2"/>
</dbReference>
<keyword evidence="4" id="KW-1185">Reference proteome</keyword>
<name>A0A177AW12_9BILA</name>
<organism evidence="3 4">
    <name type="scientific">Intoshia linei</name>
    <dbReference type="NCBI Taxonomy" id="1819745"/>
    <lineage>
        <taxon>Eukaryota</taxon>
        <taxon>Metazoa</taxon>
        <taxon>Spiralia</taxon>
        <taxon>Lophotrochozoa</taxon>
        <taxon>Mesozoa</taxon>
        <taxon>Orthonectida</taxon>
        <taxon>Rhopaluridae</taxon>
        <taxon>Intoshia</taxon>
    </lineage>
</organism>
<dbReference type="PANTHER" id="PTHR46162:SF2">
    <property type="entry name" value="ANKYRIN REPEAT-CONTAINING PROTEIN-RELATED"/>
    <property type="match status" value="1"/>
</dbReference>
<protein>
    <recommendedName>
        <fullName evidence="2">MATH domain-containing protein</fullName>
    </recommendedName>
</protein>
<dbReference type="Gene3D" id="2.60.210.10">
    <property type="entry name" value="Apoptosis, Tumor Necrosis Factor Receptor Associated Protein 2, Chain A"/>
    <property type="match status" value="1"/>
</dbReference>
<evidence type="ECO:0000313" key="3">
    <source>
        <dbReference type="EMBL" id="OAF66169.1"/>
    </source>
</evidence>
<keyword evidence="1" id="KW-0175">Coiled coil</keyword>
<evidence type="ECO:0000259" key="2">
    <source>
        <dbReference type="PROSITE" id="PS50144"/>
    </source>
</evidence>